<evidence type="ECO:0000313" key="3">
    <source>
        <dbReference type="EMBL" id="CAG4967423.1"/>
    </source>
</evidence>
<dbReference type="RefSeq" id="WP_215219090.1">
    <property type="nucleotide sequence ID" value="NZ_OU015430.1"/>
</dbReference>
<keyword evidence="1" id="KW-1133">Transmembrane helix</keyword>
<keyword evidence="1" id="KW-0812">Transmembrane</keyword>
<feature type="domain" description="Putative Flp pilus-assembly TadG-like N-terminal" evidence="2">
    <location>
        <begin position="20"/>
        <end position="66"/>
    </location>
</feature>
<name>A0ABN7QUV1_9GAMM</name>
<accession>A0ABN7QUV1</accession>
<dbReference type="Proteomes" id="UP000680116">
    <property type="component" value="Chromosome"/>
</dbReference>
<dbReference type="EMBL" id="OU015430">
    <property type="protein sequence ID" value="CAG4967423.1"/>
    <property type="molecule type" value="Genomic_DNA"/>
</dbReference>
<evidence type="ECO:0000256" key="1">
    <source>
        <dbReference type="SAM" id="Phobius"/>
    </source>
</evidence>
<evidence type="ECO:0000313" key="4">
    <source>
        <dbReference type="Proteomes" id="UP000680116"/>
    </source>
</evidence>
<keyword evidence="1" id="KW-0472">Membrane</keyword>
<dbReference type="InterPro" id="IPR028087">
    <property type="entry name" value="Tad_N"/>
</dbReference>
<evidence type="ECO:0000259" key="2">
    <source>
        <dbReference type="Pfam" id="PF13400"/>
    </source>
</evidence>
<keyword evidence="4" id="KW-1185">Reference proteome</keyword>
<reference evidence="3 4" key="1">
    <citation type="submission" date="2021-04" db="EMBL/GenBank/DDBJ databases">
        <authorList>
            <person name="Rodrigo-Torres L."/>
            <person name="Arahal R. D."/>
            <person name="Lucena T."/>
        </authorList>
    </citation>
    <scope>NUCLEOTIDE SEQUENCE [LARGE SCALE GENOMIC DNA]</scope>
    <source>
        <strain evidence="3 4">CECT 30171</strain>
    </source>
</reference>
<proteinExistence type="predicted"/>
<dbReference type="Pfam" id="PF13400">
    <property type="entry name" value="Tad"/>
    <property type="match status" value="1"/>
</dbReference>
<gene>
    <name evidence="3" type="ORF">LYB30171_00042</name>
</gene>
<protein>
    <recommendedName>
        <fullName evidence="2">Putative Flp pilus-assembly TadG-like N-terminal domain-containing protein</fullName>
    </recommendedName>
</protein>
<feature type="transmembrane region" description="Helical" evidence="1">
    <location>
        <begin position="21"/>
        <end position="41"/>
    </location>
</feature>
<organism evidence="3 4">
    <name type="scientific">Novilysobacter luteus</name>
    <dbReference type="NCBI Taxonomy" id="2822368"/>
    <lineage>
        <taxon>Bacteria</taxon>
        <taxon>Pseudomonadati</taxon>
        <taxon>Pseudomonadota</taxon>
        <taxon>Gammaproteobacteria</taxon>
        <taxon>Lysobacterales</taxon>
        <taxon>Lysobacteraceae</taxon>
        <taxon>Novilysobacter</taxon>
    </lineage>
</organism>
<sequence>MPAPFPHRSFTAPGARRHRGQALVLGVVFLLVLAVGTVLLFNTGQVVHRKVQLTNAADAAAYSVAVQQARAWNFAAYMNRGRVANEVAVAQFVSIYSWINHFNQAAFNLKTLFEALSLIPFPPVAIPARLLATGFKVADQGLKAARRTAQPMIQGAITLLDELNGFYAGAASLAITFASKAESVHIANTVLKGNVDRARLSALGAGVLVGQLVDSQNRFLDFHRLPRRGQSEAFNRYRNVVMQSRDGFSWDRSQSLGALIKFATYGGTDMVEYNRWAALDTMQVKVDLPSWLGIDDIDVPVGWGGAQAVTTYRGQRFLPGFNNNRGWRSPFDNRRYGVYGGMNPRDLVSRAAANDPNVSVHGGKARGAYFTGYNGLRDYHDLKATKKGRFGEGPVFTVEATVDMSEARTSTTVGLANGRMALAEQTARISALASAEVYFERPVSLDMFRREDGLREWGSLFSPYWQARLVETPAGVRNALGLAGGAT</sequence>